<protein>
    <submittedName>
        <fullName evidence="2">Uncharacterized protein</fullName>
    </submittedName>
</protein>
<evidence type="ECO:0000256" key="1">
    <source>
        <dbReference type="SAM" id="Phobius"/>
    </source>
</evidence>
<dbReference type="EMBL" id="MN739050">
    <property type="protein sequence ID" value="QHS86085.1"/>
    <property type="molecule type" value="Genomic_DNA"/>
</dbReference>
<proteinExistence type="predicted"/>
<evidence type="ECO:0000313" key="2">
    <source>
        <dbReference type="EMBL" id="QHS86085.1"/>
    </source>
</evidence>
<keyword evidence="1" id="KW-0472">Membrane</keyword>
<dbReference type="AlphaFoldDB" id="A0A6C0B1I1"/>
<keyword evidence="1" id="KW-1133">Transmembrane helix</keyword>
<sequence>MLSILSAAVWVDFFTILLSKYYPLGHSLNKWYSEFGVFAIVSDCLVIVLGILLAKMIFPDATGWNLVLFAVLIQIVHDVLFYVLVIRPLPTGTNKMIDLFKEYAAENTWKILPYDSFMMASTVLLADVLEEYGLQEQSFAGLLGVYAMTYITFTKNL</sequence>
<organism evidence="2">
    <name type="scientific">viral metagenome</name>
    <dbReference type="NCBI Taxonomy" id="1070528"/>
    <lineage>
        <taxon>unclassified sequences</taxon>
        <taxon>metagenomes</taxon>
        <taxon>organismal metagenomes</taxon>
    </lineage>
</organism>
<feature type="transmembrane region" description="Helical" evidence="1">
    <location>
        <begin position="35"/>
        <end position="58"/>
    </location>
</feature>
<feature type="transmembrane region" description="Helical" evidence="1">
    <location>
        <begin position="64"/>
        <end position="86"/>
    </location>
</feature>
<reference evidence="2" key="1">
    <citation type="journal article" date="2020" name="Nature">
        <title>Giant virus diversity and host interactions through global metagenomics.</title>
        <authorList>
            <person name="Schulz F."/>
            <person name="Roux S."/>
            <person name="Paez-Espino D."/>
            <person name="Jungbluth S."/>
            <person name="Walsh D.A."/>
            <person name="Denef V.J."/>
            <person name="McMahon K.D."/>
            <person name="Konstantinidis K.T."/>
            <person name="Eloe-Fadrosh E.A."/>
            <person name="Kyrpides N.C."/>
            <person name="Woyke T."/>
        </authorList>
    </citation>
    <scope>NUCLEOTIDE SEQUENCE</scope>
    <source>
        <strain evidence="2">GVMAG-M-3300009185-7</strain>
    </source>
</reference>
<accession>A0A6C0B1I1</accession>
<name>A0A6C0B1I1_9ZZZZ</name>
<keyword evidence="1" id="KW-0812">Transmembrane</keyword>
<feature type="transmembrane region" description="Helical" evidence="1">
    <location>
        <begin position="6"/>
        <end position="23"/>
    </location>
</feature>